<feature type="non-terminal residue" evidence="1">
    <location>
        <position position="160"/>
    </location>
</feature>
<dbReference type="EMBL" id="KV748260">
    <property type="protein sequence ID" value="OCK87494.1"/>
    <property type="molecule type" value="Genomic_DNA"/>
</dbReference>
<keyword evidence="2" id="KW-1185">Reference proteome</keyword>
<dbReference type="Proteomes" id="UP000250078">
    <property type="component" value="Unassembled WGS sequence"/>
</dbReference>
<accession>A0ACC8EPI4</accession>
<gene>
    <name evidence="1" type="ORF">K441DRAFT_423609</name>
</gene>
<protein>
    <submittedName>
        <fullName evidence="1">Uncharacterized protein</fullName>
    </submittedName>
</protein>
<evidence type="ECO:0000313" key="1">
    <source>
        <dbReference type="EMBL" id="OCK87494.1"/>
    </source>
</evidence>
<organism evidence="1 2">
    <name type="scientific">Cenococcum geophilum 1.58</name>
    <dbReference type="NCBI Taxonomy" id="794803"/>
    <lineage>
        <taxon>Eukaryota</taxon>
        <taxon>Fungi</taxon>
        <taxon>Dikarya</taxon>
        <taxon>Ascomycota</taxon>
        <taxon>Pezizomycotina</taxon>
        <taxon>Dothideomycetes</taxon>
        <taxon>Pleosporomycetidae</taxon>
        <taxon>Gloniales</taxon>
        <taxon>Gloniaceae</taxon>
        <taxon>Cenococcum</taxon>
    </lineage>
</organism>
<sequence length="160" mass="18483">DALDAANIDRLRLTLEKICRQSDAALRLVCNELLVRESDLEKHNKESNSVYFRGSKEKGSKNSVNGASLKRKREEYVGVRYATCKQCEQEFDATENGEESCEWHDGGLEIDYEHDTWDDWDEPCHGIMNTDENREEYPEGFIWSCCERRGGEDACRIGKH</sequence>
<feature type="non-terminal residue" evidence="1">
    <location>
        <position position="1"/>
    </location>
</feature>
<reference evidence="1 2" key="1">
    <citation type="journal article" date="2016" name="Nat. Commun.">
        <title>Ectomycorrhizal ecology is imprinted in the genome of the dominant symbiotic fungus Cenococcum geophilum.</title>
        <authorList>
            <consortium name="DOE Joint Genome Institute"/>
            <person name="Peter M."/>
            <person name="Kohler A."/>
            <person name="Ohm R.A."/>
            <person name="Kuo A."/>
            <person name="Krutzmann J."/>
            <person name="Morin E."/>
            <person name="Arend M."/>
            <person name="Barry K.W."/>
            <person name="Binder M."/>
            <person name="Choi C."/>
            <person name="Clum A."/>
            <person name="Copeland A."/>
            <person name="Grisel N."/>
            <person name="Haridas S."/>
            <person name="Kipfer T."/>
            <person name="LaButti K."/>
            <person name="Lindquist E."/>
            <person name="Lipzen A."/>
            <person name="Maire R."/>
            <person name="Meier B."/>
            <person name="Mihaltcheva S."/>
            <person name="Molinier V."/>
            <person name="Murat C."/>
            <person name="Poggeler S."/>
            <person name="Quandt C.A."/>
            <person name="Sperisen C."/>
            <person name="Tritt A."/>
            <person name="Tisserant E."/>
            <person name="Crous P.W."/>
            <person name="Henrissat B."/>
            <person name="Nehls U."/>
            <person name="Egli S."/>
            <person name="Spatafora J.W."/>
            <person name="Grigoriev I.V."/>
            <person name="Martin F.M."/>
        </authorList>
    </citation>
    <scope>NUCLEOTIDE SEQUENCE [LARGE SCALE GENOMIC DNA]</scope>
    <source>
        <strain evidence="1 2">1.58</strain>
    </source>
</reference>
<proteinExistence type="predicted"/>
<name>A0ACC8EPI4_9PEZI</name>
<evidence type="ECO:0000313" key="2">
    <source>
        <dbReference type="Proteomes" id="UP000250078"/>
    </source>
</evidence>